<dbReference type="PANTHER" id="PTHR24355:SF30">
    <property type="entry name" value="SERINE_THREONINE-PROTEIN KINASE 32B ISOFORM X1"/>
    <property type="match status" value="1"/>
</dbReference>
<dbReference type="InterPro" id="IPR011009">
    <property type="entry name" value="Kinase-like_dom_sf"/>
</dbReference>
<evidence type="ECO:0000256" key="8">
    <source>
        <dbReference type="SAM" id="MobiDB-lite"/>
    </source>
</evidence>
<evidence type="ECO:0000256" key="1">
    <source>
        <dbReference type="ARBA" id="ARBA00022527"/>
    </source>
</evidence>
<dbReference type="STRING" id="282301.A0A267E422"/>
<dbReference type="PROSITE" id="PS50011">
    <property type="entry name" value="PROTEIN_KINASE_DOM"/>
    <property type="match status" value="1"/>
</dbReference>
<comment type="caution">
    <text evidence="10">The sequence shown here is derived from an EMBL/GenBank/DDBJ whole genome shotgun (WGS) entry which is preliminary data.</text>
</comment>
<keyword evidence="11" id="KW-1185">Reference proteome</keyword>
<dbReference type="GO" id="GO:0007186">
    <property type="term" value="P:G protein-coupled receptor signaling pathway"/>
    <property type="evidence" value="ECO:0007669"/>
    <property type="project" value="TreeGrafter"/>
</dbReference>
<dbReference type="InterPro" id="IPR017441">
    <property type="entry name" value="Protein_kinase_ATP_BS"/>
</dbReference>
<dbReference type="SUPFAM" id="SSF56112">
    <property type="entry name" value="Protein kinase-like (PK-like)"/>
    <property type="match status" value="1"/>
</dbReference>
<sequence>SIFTKQGDAVFIKALTSYQAATIGCFMGSGHASASGDASAAAGAAATTSAGSADCNGEVNFNHFNILRAIGRGAFGKVCIVQKKDTEKMYAMKYMSKQICIEKGAVKNVIKEIQILADLDFPFLVNMWYTFQDQEDMFVVVDLLLGGDLRYHIQHNVRFSEASLRLYLAQMGLALDYLYTKHILHRDIKPDNLIFDEAGNVFLTDFNVAAVLLDNKLATEVSGTKPYMAPEVFQTGLKEIPGYSYAADWWSLGVTIFELARCRRPFDIGSHLSLADCLSAIRSGNVHYPSAASPELRSVLMSLLEQDPGLRLSSLQMLRSHSFMCGLDWPGVLAKTVKPVFAPPKHQLNCDPTYELEEMIIESKPLHKKKKRLAKLADKCAVEDTPMSKALNELNTRFLTFNRDKVASAAPAELGNASGAVGSNSQNLNASTERQKSLSSSKIASQAAGESNSRPSVIAGRSGARSCSSPTPVQIK</sequence>
<dbReference type="GO" id="GO:0004703">
    <property type="term" value="F:G protein-coupled receptor kinase activity"/>
    <property type="evidence" value="ECO:0007669"/>
    <property type="project" value="TreeGrafter"/>
</dbReference>
<evidence type="ECO:0000256" key="6">
    <source>
        <dbReference type="PROSITE-ProRule" id="PRU10141"/>
    </source>
</evidence>
<keyword evidence="2" id="KW-0808">Transferase</keyword>
<dbReference type="GO" id="GO:0005524">
    <property type="term" value="F:ATP binding"/>
    <property type="evidence" value="ECO:0007669"/>
    <property type="project" value="UniProtKB-UniRule"/>
</dbReference>
<dbReference type="SMART" id="SM00220">
    <property type="entry name" value="S_TKc"/>
    <property type="match status" value="1"/>
</dbReference>
<evidence type="ECO:0000256" key="2">
    <source>
        <dbReference type="ARBA" id="ARBA00022679"/>
    </source>
</evidence>
<reference evidence="10 11" key="1">
    <citation type="submission" date="2017-06" db="EMBL/GenBank/DDBJ databases">
        <title>A platform for efficient transgenesis in Macrostomum lignano, a flatworm model organism for stem cell research.</title>
        <authorList>
            <person name="Berezikov E."/>
        </authorList>
    </citation>
    <scope>NUCLEOTIDE SEQUENCE [LARGE SCALE GENOMIC DNA]</scope>
    <source>
        <strain evidence="10">DV1</strain>
        <tissue evidence="10">Whole organism</tissue>
    </source>
</reference>
<dbReference type="PANTHER" id="PTHR24355">
    <property type="entry name" value="G PROTEIN-COUPLED RECEPTOR KINASE/RIBOSOMAL PROTEIN S6 KINASE"/>
    <property type="match status" value="1"/>
</dbReference>
<keyword evidence="1 7" id="KW-0723">Serine/threonine-protein kinase</keyword>
<accession>A0A267E422</accession>
<dbReference type="CDD" id="cd05578">
    <property type="entry name" value="STKc_Yank1"/>
    <property type="match status" value="1"/>
</dbReference>
<dbReference type="Gene3D" id="1.10.510.10">
    <property type="entry name" value="Transferase(Phosphotransferase) domain 1"/>
    <property type="match status" value="1"/>
</dbReference>
<gene>
    <name evidence="10" type="ORF">BOX15_Mlig014281g1</name>
</gene>
<dbReference type="GO" id="GO:0001664">
    <property type="term" value="F:G protein-coupled receptor binding"/>
    <property type="evidence" value="ECO:0007669"/>
    <property type="project" value="TreeGrafter"/>
</dbReference>
<feature type="compositionally biased region" description="Polar residues" evidence="8">
    <location>
        <begin position="421"/>
        <end position="455"/>
    </location>
</feature>
<dbReference type="OrthoDB" id="354826at2759"/>
<feature type="domain" description="Protein kinase" evidence="9">
    <location>
        <begin position="64"/>
        <end position="324"/>
    </location>
</feature>
<dbReference type="FunFam" id="1.10.510.10:FF:000169">
    <property type="entry name" value="Serine/threonine-protein kinase 32A"/>
    <property type="match status" value="1"/>
</dbReference>
<dbReference type="EMBL" id="NIVC01002721">
    <property type="protein sequence ID" value="PAA55674.1"/>
    <property type="molecule type" value="Genomic_DNA"/>
</dbReference>
<dbReference type="GO" id="GO:0009966">
    <property type="term" value="P:regulation of signal transduction"/>
    <property type="evidence" value="ECO:0007669"/>
    <property type="project" value="TreeGrafter"/>
</dbReference>
<feature type="binding site" evidence="6">
    <location>
        <position position="93"/>
    </location>
    <ligand>
        <name>ATP</name>
        <dbReference type="ChEBI" id="CHEBI:30616"/>
    </ligand>
</feature>
<dbReference type="PROSITE" id="PS00108">
    <property type="entry name" value="PROTEIN_KINASE_ST"/>
    <property type="match status" value="1"/>
</dbReference>
<dbReference type="Pfam" id="PF00069">
    <property type="entry name" value="Pkinase"/>
    <property type="match status" value="1"/>
</dbReference>
<protein>
    <recommendedName>
        <fullName evidence="9">Protein kinase domain-containing protein</fullName>
    </recommendedName>
</protein>
<dbReference type="PROSITE" id="PS00107">
    <property type="entry name" value="PROTEIN_KINASE_ATP"/>
    <property type="match status" value="1"/>
</dbReference>
<dbReference type="FunFam" id="3.30.200.20:FF:000904">
    <property type="entry name" value="Protein CBG18395"/>
    <property type="match status" value="1"/>
</dbReference>
<evidence type="ECO:0000256" key="3">
    <source>
        <dbReference type="ARBA" id="ARBA00022741"/>
    </source>
</evidence>
<evidence type="ECO:0000313" key="11">
    <source>
        <dbReference type="Proteomes" id="UP000215902"/>
    </source>
</evidence>
<evidence type="ECO:0000256" key="7">
    <source>
        <dbReference type="RuleBase" id="RU000304"/>
    </source>
</evidence>
<name>A0A267E422_9PLAT</name>
<dbReference type="InterPro" id="IPR008271">
    <property type="entry name" value="Ser/Thr_kinase_AS"/>
</dbReference>
<comment type="similarity">
    <text evidence="7">Belongs to the protein kinase superfamily.</text>
</comment>
<dbReference type="Proteomes" id="UP000215902">
    <property type="component" value="Unassembled WGS sequence"/>
</dbReference>
<keyword evidence="5 6" id="KW-0067">ATP-binding</keyword>
<feature type="region of interest" description="Disordered" evidence="8">
    <location>
        <begin position="417"/>
        <end position="476"/>
    </location>
</feature>
<dbReference type="Gene3D" id="3.30.200.20">
    <property type="entry name" value="Phosphorylase Kinase, domain 1"/>
    <property type="match status" value="1"/>
</dbReference>
<evidence type="ECO:0000313" key="10">
    <source>
        <dbReference type="EMBL" id="PAA55674.1"/>
    </source>
</evidence>
<feature type="non-terminal residue" evidence="10">
    <location>
        <position position="1"/>
    </location>
</feature>
<evidence type="ECO:0000259" key="9">
    <source>
        <dbReference type="PROSITE" id="PS50011"/>
    </source>
</evidence>
<evidence type="ECO:0000256" key="4">
    <source>
        <dbReference type="ARBA" id="ARBA00022777"/>
    </source>
</evidence>
<dbReference type="AlphaFoldDB" id="A0A267E422"/>
<keyword evidence="3 6" id="KW-0547">Nucleotide-binding</keyword>
<keyword evidence="4" id="KW-0418">Kinase</keyword>
<proteinExistence type="inferred from homology"/>
<feature type="compositionally biased region" description="Polar residues" evidence="8">
    <location>
        <begin position="465"/>
        <end position="476"/>
    </location>
</feature>
<dbReference type="InterPro" id="IPR000719">
    <property type="entry name" value="Prot_kinase_dom"/>
</dbReference>
<organism evidence="10 11">
    <name type="scientific">Macrostomum lignano</name>
    <dbReference type="NCBI Taxonomy" id="282301"/>
    <lineage>
        <taxon>Eukaryota</taxon>
        <taxon>Metazoa</taxon>
        <taxon>Spiralia</taxon>
        <taxon>Lophotrochozoa</taxon>
        <taxon>Platyhelminthes</taxon>
        <taxon>Rhabditophora</taxon>
        <taxon>Macrostomorpha</taxon>
        <taxon>Macrostomida</taxon>
        <taxon>Macrostomidae</taxon>
        <taxon>Macrostomum</taxon>
    </lineage>
</organism>
<evidence type="ECO:0000256" key="5">
    <source>
        <dbReference type="ARBA" id="ARBA00022840"/>
    </source>
</evidence>